<dbReference type="GO" id="GO:0009279">
    <property type="term" value="C:cell outer membrane"/>
    <property type="evidence" value="ECO:0007669"/>
    <property type="project" value="UniProtKB-SubCell"/>
</dbReference>
<dbReference type="RefSeq" id="WP_055450022.1">
    <property type="nucleotide sequence ID" value="NZ_CYHF01000003.1"/>
</dbReference>
<keyword evidence="15" id="KW-1185">Reference proteome</keyword>
<dbReference type="EMBL" id="CYHF01000003">
    <property type="protein sequence ID" value="CUA95735.1"/>
    <property type="molecule type" value="Genomic_DNA"/>
</dbReference>
<dbReference type="STRING" id="339866.GCA_001418255_01107"/>
<dbReference type="AlphaFoldDB" id="A0A0K6HXY2"/>
<comment type="subcellular location">
    <subcellularLocation>
        <location evidence="1">Cell outer membrane</location>
        <topology evidence="1">Lipid-anchor</topology>
    </subcellularLocation>
</comment>
<protein>
    <recommendedName>
        <fullName evidence="4">Outer-membrane lipoprotein LolB</fullName>
    </recommendedName>
</protein>
<dbReference type="InterPro" id="IPR029046">
    <property type="entry name" value="LolA/LolB/LppX"/>
</dbReference>
<feature type="signal peptide" evidence="13">
    <location>
        <begin position="1"/>
        <end position="22"/>
    </location>
</feature>
<evidence type="ECO:0000256" key="1">
    <source>
        <dbReference type="ARBA" id="ARBA00004459"/>
    </source>
</evidence>
<evidence type="ECO:0000256" key="3">
    <source>
        <dbReference type="ARBA" id="ARBA00011245"/>
    </source>
</evidence>
<keyword evidence="11" id="KW-0998">Cell outer membrane</keyword>
<feature type="chain" id="PRO_5005504625" description="Outer-membrane lipoprotein LolB" evidence="13">
    <location>
        <begin position="23"/>
        <end position="195"/>
    </location>
</feature>
<dbReference type="GO" id="GO:0015031">
    <property type="term" value="P:protein transport"/>
    <property type="evidence" value="ECO:0007669"/>
    <property type="project" value="UniProtKB-KW"/>
</dbReference>
<keyword evidence="9" id="KW-0564">Palmitate</keyword>
<dbReference type="Gene3D" id="2.50.20.10">
    <property type="entry name" value="Lipoprotein localisation LolA/LolB/LppX"/>
    <property type="match status" value="1"/>
</dbReference>
<comment type="similarity">
    <text evidence="2">Belongs to the LolB family.</text>
</comment>
<comment type="subunit">
    <text evidence="3">Monomer.</text>
</comment>
<keyword evidence="12 14" id="KW-0449">Lipoprotein</keyword>
<dbReference type="OrthoDB" id="5296388at2"/>
<evidence type="ECO:0000313" key="15">
    <source>
        <dbReference type="Proteomes" id="UP000183649"/>
    </source>
</evidence>
<dbReference type="SUPFAM" id="SSF89392">
    <property type="entry name" value="Prokaryotic lipoproteins and lipoprotein localization factors"/>
    <property type="match status" value="1"/>
</dbReference>
<evidence type="ECO:0000256" key="12">
    <source>
        <dbReference type="ARBA" id="ARBA00023288"/>
    </source>
</evidence>
<name>A0A0K6HXY2_9BURK</name>
<keyword evidence="10" id="KW-0143">Chaperone</keyword>
<evidence type="ECO:0000256" key="13">
    <source>
        <dbReference type="SAM" id="SignalP"/>
    </source>
</evidence>
<evidence type="ECO:0000256" key="4">
    <source>
        <dbReference type="ARBA" id="ARBA00016202"/>
    </source>
</evidence>
<evidence type="ECO:0000313" key="14">
    <source>
        <dbReference type="EMBL" id="CUA95735.1"/>
    </source>
</evidence>
<evidence type="ECO:0000256" key="11">
    <source>
        <dbReference type="ARBA" id="ARBA00023237"/>
    </source>
</evidence>
<keyword evidence="8" id="KW-0472">Membrane</keyword>
<evidence type="ECO:0000256" key="5">
    <source>
        <dbReference type="ARBA" id="ARBA00022448"/>
    </source>
</evidence>
<accession>A0A0K6HXY2</accession>
<evidence type="ECO:0000256" key="9">
    <source>
        <dbReference type="ARBA" id="ARBA00023139"/>
    </source>
</evidence>
<evidence type="ECO:0000256" key="6">
    <source>
        <dbReference type="ARBA" id="ARBA00022729"/>
    </source>
</evidence>
<keyword evidence="7" id="KW-0653">Protein transport</keyword>
<keyword evidence="6 13" id="KW-0732">Signal</keyword>
<dbReference type="Proteomes" id="UP000183649">
    <property type="component" value="Unassembled WGS sequence"/>
</dbReference>
<sequence>MRRRVFGSILLCAAALMAGGCAVPQASQAPEPSDTLVMAGRLSLVSGQPDAQKALYGGFRLALKGTASGEFEVFSPLGQMMARAAWSPGQASLDDGRQTQRYASFDDMTRAALGVALPQAALQDWVRGRPAAGLPSKALEDGGFEQLGWRVQPTWRDGVLALIKAQRQTGEPAELRMVIESSTASPVPAASQATG</sequence>
<gene>
    <name evidence="14" type="ORF">Ga0061069_103227</name>
</gene>
<evidence type="ECO:0000256" key="10">
    <source>
        <dbReference type="ARBA" id="ARBA00023186"/>
    </source>
</evidence>
<evidence type="ECO:0000256" key="8">
    <source>
        <dbReference type="ARBA" id="ARBA00023136"/>
    </source>
</evidence>
<dbReference type="Pfam" id="PF03550">
    <property type="entry name" value="LolB"/>
    <property type="match status" value="1"/>
</dbReference>
<keyword evidence="5" id="KW-0813">Transport</keyword>
<organism evidence="14 15">
    <name type="scientific">Thiomonas bhubaneswarensis</name>
    <dbReference type="NCBI Taxonomy" id="339866"/>
    <lineage>
        <taxon>Bacteria</taxon>
        <taxon>Pseudomonadati</taxon>
        <taxon>Pseudomonadota</taxon>
        <taxon>Betaproteobacteria</taxon>
        <taxon>Burkholderiales</taxon>
        <taxon>Thiomonas</taxon>
    </lineage>
</organism>
<dbReference type="PROSITE" id="PS51257">
    <property type="entry name" value="PROKAR_LIPOPROTEIN"/>
    <property type="match status" value="1"/>
</dbReference>
<evidence type="ECO:0000256" key="2">
    <source>
        <dbReference type="ARBA" id="ARBA00009696"/>
    </source>
</evidence>
<dbReference type="InterPro" id="IPR004565">
    <property type="entry name" value="OM_lipoprot_LolB"/>
</dbReference>
<reference evidence="15" key="1">
    <citation type="submission" date="2015-08" db="EMBL/GenBank/DDBJ databases">
        <authorList>
            <person name="Varghese N."/>
        </authorList>
    </citation>
    <scope>NUCLEOTIDE SEQUENCE [LARGE SCALE GENOMIC DNA]</scope>
    <source>
        <strain evidence="15">DSM 18181</strain>
    </source>
</reference>
<evidence type="ECO:0000256" key="7">
    <source>
        <dbReference type="ARBA" id="ARBA00022927"/>
    </source>
</evidence>
<proteinExistence type="inferred from homology"/>